<sequence length="49" mass="5614">ARRVPVSIPREFLERLQRNSETNSVTVDVSFDDGLSYTQFPPITFTLVD</sequence>
<gene>
    <name evidence="1" type="ORF">APX70_02891</name>
</gene>
<evidence type="ECO:0000313" key="1">
    <source>
        <dbReference type="EMBL" id="RML23634.1"/>
    </source>
</evidence>
<dbReference type="EMBL" id="RBNL01004793">
    <property type="protein sequence ID" value="RML23634.1"/>
    <property type="molecule type" value="Genomic_DNA"/>
</dbReference>
<protein>
    <submittedName>
        <fullName evidence="1">Uncharacterized protein</fullName>
    </submittedName>
</protein>
<dbReference type="Proteomes" id="UP000282378">
    <property type="component" value="Unassembled WGS sequence"/>
</dbReference>
<feature type="non-terminal residue" evidence="1">
    <location>
        <position position="1"/>
    </location>
</feature>
<dbReference type="AlphaFoldDB" id="A0A3M2U9F9"/>
<reference evidence="1 2" key="1">
    <citation type="submission" date="2018-08" db="EMBL/GenBank/DDBJ databases">
        <title>Recombination of ecologically and evolutionarily significant loci maintains genetic cohesion in the Pseudomonas syringae species complex.</title>
        <authorList>
            <person name="Dillon M."/>
            <person name="Thakur S."/>
            <person name="Almeida R.N.D."/>
            <person name="Weir B.S."/>
            <person name="Guttman D.S."/>
        </authorList>
    </citation>
    <scope>NUCLEOTIDE SEQUENCE [LARGE SCALE GENOMIC DNA]</scope>
    <source>
        <strain evidence="1 2">88_10</strain>
    </source>
</reference>
<proteinExistence type="predicted"/>
<organism evidence="1 2">
    <name type="scientific">Pseudomonas syringae pv. maculicola</name>
    <dbReference type="NCBI Taxonomy" id="59511"/>
    <lineage>
        <taxon>Bacteria</taxon>
        <taxon>Pseudomonadati</taxon>
        <taxon>Pseudomonadota</taxon>
        <taxon>Gammaproteobacteria</taxon>
        <taxon>Pseudomonadales</taxon>
        <taxon>Pseudomonadaceae</taxon>
        <taxon>Pseudomonas</taxon>
    </lineage>
</organism>
<accession>A0A3M2U9F9</accession>
<name>A0A3M2U9F9_PSEYM</name>
<comment type="caution">
    <text evidence="1">The sequence shown here is derived from an EMBL/GenBank/DDBJ whole genome shotgun (WGS) entry which is preliminary data.</text>
</comment>
<evidence type="ECO:0000313" key="2">
    <source>
        <dbReference type="Proteomes" id="UP000282378"/>
    </source>
</evidence>